<keyword evidence="7" id="KW-0479">Metal-binding</keyword>
<accession>A0A1H4C091</accession>
<dbReference type="AlphaFoldDB" id="A0A1H4C091"/>
<evidence type="ECO:0000256" key="4">
    <source>
        <dbReference type="ARBA" id="ARBA00023239"/>
    </source>
</evidence>
<dbReference type="CDD" id="cd00419">
    <property type="entry name" value="Ferrochelatase_C"/>
    <property type="match status" value="1"/>
</dbReference>
<dbReference type="EC" id="4.98.1.1" evidence="7"/>
<comment type="subcellular location">
    <subcellularLocation>
        <location evidence="7">Cytoplasm</location>
    </subcellularLocation>
</comment>
<dbReference type="Pfam" id="PF00762">
    <property type="entry name" value="Ferrochelatase"/>
    <property type="match status" value="1"/>
</dbReference>
<keyword evidence="3 7" id="KW-0350">Heme biosynthesis</keyword>
<dbReference type="Proteomes" id="UP000199041">
    <property type="component" value="Unassembled WGS sequence"/>
</dbReference>
<gene>
    <name evidence="7" type="primary">hemH</name>
    <name evidence="9" type="ORF">SAMN05192529_12623</name>
</gene>
<keyword evidence="10" id="KW-1185">Reference proteome</keyword>
<evidence type="ECO:0000256" key="5">
    <source>
        <dbReference type="ARBA" id="ARBA00023244"/>
    </source>
</evidence>
<dbReference type="EMBL" id="FNQY01000026">
    <property type="protein sequence ID" value="SEA53865.1"/>
    <property type="molecule type" value="Genomic_DNA"/>
</dbReference>
<comment type="catalytic activity">
    <reaction evidence="7">
        <text>heme b + 2 H(+) = protoporphyrin IX + Fe(2+)</text>
        <dbReference type="Rhea" id="RHEA:22584"/>
        <dbReference type="ChEBI" id="CHEBI:15378"/>
        <dbReference type="ChEBI" id="CHEBI:29033"/>
        <dbReference type="ChEBI" id="CHEBI:57306"/>
        <dbReference type="ChEBI" id="CHEBI:60344"/>
        <dbReference type="EC" id="4.98.1.1"/>
    </reaction>
</comment>
<evidence type="ECO:0000256" key="6">
    <source>
        <dbReference type="ARBA" id="ARBA00024536"/>
    </source>
</evidence>
<dbReference type="GO" id="GO:0046872">
    <property type="term" value="F:metal ion binding"/>
    <property type="evidence" value="ECO:0007669"/>
    <property type="project" value="UniProtKB-KW"/>
</dbReference>
<dbReference type="NCBIfam" id="TIGR00109">
    <property type="entry name" value="hemH"/>
    <property type="match status" value="1"/>
</dbReference>
<evidence type="ECO:0000256" key="3">
    <source>
        <dbReference type="ARBA" id="ARBA00023133"/>
    </source>
</evidence>
<protein>
    <recommendedName>
        <fullName evidence="7">Ferrochelatase</fullName>
        <ecNumber evidence="7">4.98.1.1</ecNumber>
    </recommendedName>
    <alternativeName>
        <fullName evidence="7">Heme synthase</fullName>
    </alternativeName>
    <alternativeName>
        <fullName evidence="7">Protoheme ferro-lyase</fullName>
    </alternativeName>
</protein>
<feature type="binding site" evidence="7">
    <location>
        <position position="294"/>
    </location>
    <ligand>
        <name>Fe(2+)</name>
        <dbReference type="ChEBI" id="CHEBI:29033"/>
    </ligand>
</feature>
<evidence type="ECO:0000313" key="9">
    <source>
        <dbReference type="EMBL" id="SEA53865.1"/>
    </source>
</evidence>
<dbReference type="RefSeq" id="WP_091400629.1">
    <property type="nucleotide sequence ID" value="NZ_FNQY01000026.1"/>
</dbReference>
<comment type="function">
    <text evidence="7">Catalyzes the ferrous insertion into protoporphyrin IX.</text>
</comment>
<dbReference type="HAMAP" id="MF_00323">
    <property type="entry name" value="Ferrochelatase"/>
    <property type="match status" value="1"/>
</dbReference>
<evidence type="ECO:0000313" key="10">
    <source>
        <dbReference type="Proteomes" id="UP000199041"/>
    </source>
</evidence>
<dbReference type="GO" id="GO:0005737">
    <property type="term" value="C:cytoplasm"/>
    <property type="evidence" value="ECO:0007669"/>
    <property type="project" value="UniProtKB-SubCell"/>
</dbReference>
<dbReference type="InterPro" id="IPR033659">
    <property type="entry name" value="Ferrochelatase_N"/>
</dbReference>
<dbReference type="STRING" id="551991.SAMN05192529_12623"/>
<comment type="pathway">
    <text evidence="7">Porphyrin-containing compound metabolism; protoheme biosynthesis; protoheme from protoporphyrin-IX: step 1/1.</text>
</comment>
<reference evidence="9 10" key="1">
    <citation type="submission" date="2016-10" db="EMBL/GenBank/DDBJ databases">
        <authorList>
            <person name="de Groot N.N."/>
        </authorList>
    </citation>
    <scope>NUCLEOTIDE SEQUENCE [LARGE SCALE GENOMIC DNA]</scope>
    <source>
        <strain evidence="9 10">Vu-144</strain>
    </source>
</reference>
<comment type="similarity">
    <text evidence="1 7 8">Belongs to the ferrochelatase family.</text>
</comment>
<proteinExistence type="inferred from homology"/>
<comment type="catalytic activity">
    <reaction evidence="6">
        <text>Fe-coproporphyrin III + 2 H(+) = coproporphyrin III + Fe(2+)</text>
        <dbReference type="Rhea" id="RHEA:49572"/>
        <dbReference type="ChEBI" id="CHEBI:15378"/>
        <dbReference type="ChEBI" id="CHEBI:29033"/>
        <dbReference type="ChEBI" id="CHEBI:68438"/>
        <dbReference type="ChEBI" id="CHEBI:131725"/>
        <dbReference type="EC" id="4.99.1.9"/>
    </reaction>
    <physiologicalReaction direction="right-to-left" evidence="6">
        <dbReference type="Rhea" id="RHEA:49574"/>
    </physiologicalReaction>
</comment>
<evidence type="ECO:0000256" key="8">
    <source>
        <dbReference type="RuleBase" id="RU004185"/>
    </source>
</evidence>
<dbReference type="GO" id="GO:0004325">
    <property type="term" value="F:ferrochelatase activity"/>
    <property type="evidence" value="ECO:0007669"/>
    <property type="project" value="UniProtKB-UniRule"/>
</dbReference>
<dbReference type="SUPFAM" id="SSF53800">
    <property type="entry name" value="Chelatase"/>
    <property type="match status" value="1"/>
</dbReference>
<name>A0A1H4C091_9BACT</name>
<dbReference type="GO" id="GO:0006783">
    <property type="term" value="P:heme biosynthetic process"/>
    <property type="evidence" value="ECO:0007669"/>
    <property type="project" value="UniProtKB-UniRule"/>
</dbReference>
<evidence type="ECO:0000256" key="2">
    <source>
        <dbReference type="ARBA" id="ARBA00023004"/>
    </source>
</evidence>
<dbReference type="UniPathway" id="UPA00252">
    <property type="reaction ID" value="UER00325"/>
</dbReference>
<dbReference type="PANTHER" id="PTHR11108:SF1">
    <property type="entry name" value="FERROCHELATASE, MITOCHONDRIAL"/>
    <property type="match status" value="1"/>
</dbReference>
<feature type="binding site" evidence="7">
    <location>
        <position position="191"/>
    </location>
    <ligand>
        <name>Fe(2+)</name>
        <dbReference type="ChEBI" id="CHEBI:29033"/>
    </ligand>
</feature>
<dbReference type="CDD" id="cd03411">
    <property type="entry name" value="Ferrochelatase_N"/>
    <property type="match status" value="1"/>
</dbReference>
<keyword evidence="7" id="KW-0963">Cytoplasm</keyword>
<dbReference type="InterPro" id="IPR001015">
    <property type="entry name" value="Ferrochelatase"/>
</dbReference>
<sequence length="339" mass="38867">MAKRGIILMNLGSPASTSVPDLRKYLTQFLMDEKVIDKPYWLRTLLVKGLIVPFRSPKSAEAYQKIWWPEGSPLIVLTNKLKTALEQKISDPITTSMRYGNPYPKEAYEALIKDNPDLEEVILVPLYPHYAMSSFETAVDYMKAAHKELGYRFALKTIDPFYNNPGYIEAMAESIRPYLDQDFDQLLFSYHGIPERHVLKTDPTGSHCMQTENCCYTKSECHKTCYRHQVTMTSELVAKKLGLPKTKWQQSYQSRLGRDPWLLPSTQVRLPEMPGEGIKKLLVVCPSFVSDCLETLEEIDIRGKEDFLGNGGESYQYIPCMNVQPLWIDTLAAIIREVH</sequence>
<evidence type="ECO:0000256" key="7">
    <source>
        <dbReference type="HAMAP-Rule" id="MF_00323"/>
    </source>
</evidence>
<organism evidence="9 10">
    <name type="scientific">Arachidicoccus rhizosphaerae</name>
    <dbReference type="NCBI Taxonomy" id="551991"/>
    <lineage>
        <taxon>Bacteria</taxon>
        <taxon>Pseudomonadati</taxon>
        <taxon>Bacteroidota</taxon>
        <taxon>Chitinophagia</taxon>
        <taxon>Chitinophagales</taxon>
        <taxon>Chitinophagaceae</taxon>
        <taxon>Arachidicoccus</taxon>
    </lineage>
</organism>
<dbReference type="Gene3D" id="3.40.50.1400">
    <property type="match status" value="2"/>
</dbReference>
<evidence type="ECO:0000256" key="1">
    <source>
        <dbReference type="ARBA" id="ARBA00007718"/>
    </source>
</evidence>
<dbReference type="OrthoDB" id="9809741at2"/>
<dbReference type="PANTHER" id="PTHR11108">
    <property type="entry name" value="FERROCHELATASE"/>
    <property type="match status" value="1"/>
</dbReference>
<keyword evidence="4 7" id="KW-0456">Lyase</keyword>
<dbReference type="InterPro" id="IPR033644">
    <property type="entry name" value="Ferrochelatase_C"/>
</dbReference>
<keyword evidence="5 7" id="KW-0627">Porphyrin biosynthesis</keyword>
<keyword evidence="2 7" id="KW-0408">Iron</keyword>